<evidence type="ECO:0000256" key="1">
    <source>
        <dbReference type="SAM" id="SignalP"/>
    </source>
</evidence>
<reference evidence="3" key="1">
    <citation type="submission" date="2018-05" db="EMBL/GenBank/DDBJ databases">
        <title>Luteimonas pekinense sp. nov., isolated from human Meibomian gland secretions, Beijing, China.</title>
        <authorList>
            <person name="Wen T."/>
            <person name="Bai H."/>
            <person name="Lv H."/>
        </authorList>
    </citation>
    <scope>NUCLEOTIDE SEQUENCE [LARGE SCALE GENOMIC DNA]</scope>
    <source>
        <strain evidence="3">83-4</strain>
    </source>
</reference>
<organism evidence="2 3">
    <name type="scientific">Solilutibacter oculi</name>
    <dbReference type="NCBI Taxonomy" id="2698682"/>
    <lineage>
        <taxon>Bacteria</taxon>
        <taxon>Pseudomonadati</taxon>
        <taxon>Pseudomonadota</taxon>
        <taxon>Gammaproteobacteria</taxon>
        <taxon>Lysobacterales</taxon>
        <taxon>Lysobacteraceae</taxon>
        <taxon>Solilutibacter</taxon>
    </lineage>
</organism>
<feature type="signal peptide" evidence="1">
    <location>
        <begin position="1"/>
        <end position="24"/>
    </location>
</feature>
<sequence>MGKRSYLKCLLLSVMLAWTTHAAAQETGTLVVDIKPFHSERELPKKVETQLKNGGLEWGQRNGQLVFSSMNKRFIDFPLNHMTRFGQSESLQLAPGEYTVTGIGLNVSMGFNPQKIVDRGGYINEHVMKLHIEAGKTTTLSIDPVIFRDGAFVIDIYQPTLNATVTAPDGSTSAEPVGLNRQSETSVNWGKYNGPLKFVAK</sequence>
<gene>
    <name evidence="2" type="ORF">DCD74_08000</name>
</gene>
<dbReference type="AlphaFoldDB" id="A0A344J6H2"/>
<proteinExistence type="predicted"/>
<keyword evidence="1" id="KW-0732">Signal</keyword>
<protein>
    <submittedName>
        <fullName evidence="2">Uncharacterized protein</fullName>
    </submittedName>
</protein>
<dbReference type="RefSeq" id="WP_112926845.1">
    <property type="nucleotide sequence ID" value="NZ_CP029556.1"/>
</dbReference>
<dbReference type="OrthoDB" id="5984032at2"/>
<feature type="chain" id="PRO_5016657810" evidence="1">
    <location>
        <begin position="25"/>
        <end position="201"/>
    </location>
</feature>
<accession>A0A344J6H2</accession>
<dbReference type="KEGG" id="lue:DCD74_08000"/>
<name>A0A344J6H2_9GAMM</name>
<keyword evidence="3" id="KW-1185">Reference proteome</keyword>
<evidence type="ECO:0000313" key="2">
    <source>
        <dbReference type="EMBL" id="AXA84632.1"/>
    </source>
</evidence>
<dbReference type="Proteomes" id="UP000251842">
    <property type="component" value="Chromosome"/>
</dbReference>
<evidence type="ECO:0000313" key="3">
    <source>
        <dbReference type="Proteomes" id="UP000251842"/>
    </source>
</evidence>
<dbReference type="EMBL" id="CP029556">
    <property type="protein sequence ID" value="AXA84632.1"/>
    <property type="molecule type" value="Genomic_DNA"/>
</dbReference>